<dbReference type="SUPFAM" id="SSF49899">
    <property type="entry name" value="Concanavalin A-like lectins/glucanases"/>
    <property type="match status" value="1"/>
</dbReference>
<keyword evidence="1" id="KW-0732">Signal</keyword>
<keyword evidence="2" id="KW-0430">Lectin</keyword>
<name>A0A1N6DBS4_9SPHN</name>
<proteinExistence type="predicted"/>
<dbReference type="OrthoDB" id="7427779at2"/>
<accession>A0A1N6DBS4</accession>
<dbReference type="STRING" id="1123272.SAMN02745824_1796"/>
<dbReference type="AlphaFoldDB" id="A0A1N6DBS4"/>
<keyword evidence="3" id="KW-1185">Reference proteome</keyword>
<dbReference type="Pfam" id="PF13385">
    <property type="entry name" value="Laminin_G_3"/>
    <property type="match status" value="1"/>
</dbReference>
<dbReference type="RefSeq" id="WP_074204668.1">
    <property type="nucleotide sequence ID" value="NZ_FSQW01000001.1"/>
</dbReference>
<dbReference type="InterPro" id="IPR013320">
    <property type="entry name" value="ConA-like_dom_sf"/>
</dbReference>
<evidence type="ECO:0000313" key="3">
    <source>
        <dbReference type="Proteomes" id="UP000185192"/>
    </source>
</evidence>
<dbReference type="EMBL" id="FSQW01000001">
    <property type="protein sequence ID" value="SIN68252.1"/>
    <property type="molecule type" value="Genomic_DNA"/>
</dbReference>
<dbReference type="GO" id="GO:0030246">
    <property type="term" value="F:carbohydrate binding"/>
    <property type="evidence" value="ECO:0007669"/>
    <property type="project" value="UniProtKB-KW"/>
</dbReference>
<dbReference type="Proteomes" id="UP000185192">
    <property type="component" value="Unassembled WGS sequence"/>
</dbReference>
<organism evidence="2 3">
    <name type="scientific">Parasphingorhabdus marina DSM 22363</name>
    <dbReference type="NCBI Taxonomy" id="1123272"/>
    <lineage>
        <taxon>Bacteria</taxon>
        <taxon>Pseudomonadati</taxon>
        <taxon>Pseudomonadota</taxon>
        <taxon>Alphaproteobacteria</taxon>
        <taxon>Sphingomonadales</taxon>
        <taxon>Sphingomonadaceae</taxon>
        <taxon>Parasphingorhabdus</taxon>
    </lineage>
</organism>
<feature type="signal peptide" evidence="1">
    <location>
        <begin position="1"/>
        <end position="22"/>
    </location>
</feature>
<evidence type="ECO:0000256" key="1">
    <source>
        <dbReference type="SAM" id="SignalP"/>
    </source>
</evidence>
<feature type="chain" id="PRO_5013201325" evidence="1">
    <location>
        <begin position="23"/>
        <end position="226"/>
    </location>
</feature>
<reference evidence="3" key="1">
    <citation type="submission" date="2016-11" db="EMBL/GenBank/DDBJ databases">
        <authorList>
            <person name="Varghese N."/>
            <person name="Submissions S."/>
        </authorList>
    </citation>
    <scope>NUCLEOTIDE SEQUENCE [LARGE SCALE GENOMIC DNA]</scope>
    <source>
        <strain evidence="3">DSM 22363</strain>
    </source>
</reference>
<sequence length="226" mass="24138">MKKSISAAIIAFGLATSPTMVAAQDYTPDVIELTETGPFAFEPAAQLDLSGGGAVEFWIATGWMQDPGYDPPVLINIGGEGISYLISVMRERDGLVFANADDEDVFLVDLSDGNLHHVAINVMDDGIEVYVDGVVIGTSDLRPLSLPSSGLYVGGLGLEDAGKFTGAIGQLRFWKEPLREQDIVAFRMRDVLDPDAGDHPDAEHLSAMSDFSTGQMMLVESVGDAQ</sequence>
<evidence type="ECO:0000313" key="2">
    <source>
        <dbReference type="EMBL" id="SIN68252.1"/>
    </source>
</evidence>
<gene>
    <name evidence="2" type="ORF">SAMN02745824_1796</name>
</gene>
<dbReference type="Gene3D" id="2.60.120.200">
    <property type="match status" value="1"/>
</dbReference>
<protein>
    <submittedName>
        <fullName evidence="2">Concanavalin A-like lectin/glucanases superfamily protein</fullName>
    </submittedName>
</protein>